<evidence type="ECO:0000313" key="4">
    <source>
        <dbReference type="Proteomes" id="UP001151518"/>
    </source>
</evidence>
<dbReference type="PANTHER" id="PTHR47766">
    <property type="entry name" value="PROTEIN EFR3"/>
    <property type="match status" value="1"/>
</dbReference>
<feature type="region of interest" description="Disordered" evidence="2">
    <location>
        <begin position="922"/>
        <end position="948"/>
    </location>
</feature>
<dbReference type="InterPro" id="IPR039786">
    <property type="entry name" value="EFR3"/>
</dbReference>
<proteinExistence type="inferred from homology"/>
<dbReference type="OrthoDB" id="19232at2759"/>
<dbReference type="GO" id="GO:0072659">
    <property type="term" value="P:protein localization to plasma membrane"/>
    <property type="evidence" value="ECO:0007669"/>
    <property type="project" value="InterPro"/>
</dbReference>
<dbReference type="Pfam" id="PF21072">
    <property type="entry name" value="EFR3"/>
    <property type="match status" value="1"/>
</dbReference>
<name>A0A9W8KXB2_9FUNG</name>
<protein>
    <submittedName>
        <fullName evidence="3">Plasma membrane localization protein</fullName>
    </submittedName>
</protein>
<evidence type="ECO:0000256" key="1">
    <source>
        <dbReference type="ARBA" id="ARBA00010216"/>
    </source>
</evidence>
<feature type="compositionally biased region" description="Polar residues" evidence="2">
    <location>
        <begin position="926"/>
        <end position="948"/>
    </location>
</feature>
<dbReference type="EMBL" id="JANBTW010000042">
    <property type="protein sequence ID" value="KAJ2676186.1"/>
    <property type="molecule type" value="Genomic_DNA"/>
</dbReference>
<dbReference type="PANTHER" id="PTHR47766:SF1">
    <property type="entry name" value="PROTEIN EFR3"/>
    <property type="match status" value="1"/>
</dbReference>
<dbReference type="AlphaFoldDB" id="A0A9W8KXB2"/>
<sequence length="948" mass="104413">MYNVSLMNPIVRRYVKHATLVERCFPVEKTSGAMPNSNELSYLVYYTQSKPAKLTKVGSYLSKRIAKDAQKRRYIDVHIGLRIFDELLDSCGRDLHFFAKDVLESLDAALSAHDTALSKAATRTFTLFCRCHTGATLAIDKDLCSLYSGLIRTFASYANVNNSGQLNSALNTALGLCAIQAISESQATYATDCYFELPRIVKATISCIAGLPIPKKTEPVSVEEQVGSIESDVYAASNNCKETLGSWAWQCLETLIRRSHGQHSHVIVAEIFKQLDTSLQWQPISLCVQIMTDVINQLQPQDQNMVIVETLALLTSGAHTSHLYLNATMNSDGNALRGLRNASSSRVSNLSETHVAENGKEASRRTCIIRILERLFCQPHVLVGISVMEALNVLVAFLLECVAEKQLINPDHHMFIAILETAVSTTSTAAVDEYGVNTIPISLESLSDHYYLLAAIGGLARYQYYSNQLADMVEYIIQQMQLEHLEDNKSSDTTEEGEKRIGRQLWLTQLLYIVLSSDSVGEPKPTQGAAVPLRIFAPLFTLVAHKDQHLRTQAADCIIAILQHNQTNDTTCEDDDQWETELTDAVYRKLGGLLKQVHQSSNIQKNSDYAAIAGILCGLLNKQRVSTIQYTLAIANDCSPTTASSNRAWITLLAMTWIRLADISSNSSIEASVNTTVEEAKIFGFWDSAIERVCTNSLRVIALYGKAQNAQVLDKTAADIENEKASLLASALSYKSILDALGPEVAAQYEDTRAKQSSTEEDFWTCNPETVDRVLCGQGKGSANMAEMTNAASHVKDIWARVSVDWDAQIRRDSILAPQVNVDQLRAVLRDGLAMYSDENLNNLERNEYKGSTSKTNVAHQSRAIAKATTAVKGSDDGNTSGGEHKERSLDMYGQPIPEEVRDLLDSIDDCAYVDGSDDEMPLQTLGESHGNSRGNSTISTPIIETVD</sequence>
<comment type="caution">
    <text evidence="3">The sequence shown here is derived from an EMBL/GenBank/DDBJ whole genome shotgun (WGS) entry which is preliminary data.</text>
</comment>
<feature type="region of interest" description="Disordered" evidence="2">
    <location>
        <begin position="870"/>
        <end position="890"/>
    </location>
</feature>
<reference evidence="3" key="1">
    <citation type="submission" date="2022-07" db="EMBL/GenBank/DDBJ databases">
        <title>Phylogenomic reconstructions and comparative analyses of Kickxellomycotina fungi.</title>
        <authorList>
            <person name="Reynolds N.K."/>
            <person name="Stajich J.E."/>
            <person name="Barry K."/>
            <person name="Grigoriev I.V."/>
            <person name="Crous P."/>
            <person name="Smith M.E."/>
        </authorList>
    </citation>
    <scope>NUCLEOTIDE SEQUENCE</scope>
    <source>
        <strain evidence="3">NRRL 3115</strain>
    </source>
</reference>
<dbReference type="InterPro" id="IPR049150">
    <property type="entry name" value="EFR3_HEAT-like_rpt"/>
</dbReference>
<comment type="similarity">
    <text evidence="1">Belongs to the EFR3 family.</text>
</comment>
<dbReference type="SUPFAM" id="SSF48371">
    <property type="entry name" value="ARM repeat"/>
    <property type="match status" value="1"/>
</dbReference>
<dbReference type="Proteomes" id="UP001151518">
    <property type="component" value="Unassembled WGS sequence"/>
</dbReference>
<gene>
    <name evidence="3" type="primary">EFR3</name>
    <name evidence="3" type="ORF">GGI25_003692</name>
</gene>
<evidence type="ECO:0000313" key="3">
    <source>
        <dbReference type="EMBL" id="KAJ2676186.1"/>
    </source>
</evidence>
<dbReference type="InterPro" id="IPR016024">
    <property type="entry name" value="ARM-type_fold"/>
</dbReference>
<accession>A0A9W8KXB2</accession>
<organism evidence="3 4">
    <name type="scientific">Coemansia spiralis</name>
    <dbReference type="NCBI Taxonomy" id="417178"/>
    <lineage>
        <taxon>Eukaryota</taxon>
        <taxon>Fungi</taxon>
        <taxon>Fungi incertae sedis</taxon>
        <taxon>Zoopagomycota</taxon>
        <taxon>Kickxellomycotina</taxon>
        <taxon>Kickxellomycetes</taxon>
        <taxon>Kickxellales</taxon>
        <taxon>Kickxellaceae</taxon>
        <taxon>Coemansia</taxon>
    </lineage>
</organism>
<evidence type="ECO:0000256" key="2">
    <source>
        <dbReference type="SAM" id="MobiDB-lite"/>
    </source>
</evidence>